<comment type="caution">
    <text evidence="2">The sequence shown here is derived from an EMBL/GenBank/DDBJ whole genome shotgun (WGS) entry which is preliminary data.</text>
</comment>
<evidence type="ECO:0000256" key="1">
    <source>
        <dbReference type="SAM" id="MobiDB-lite"/>
    </source>
</evidence>
<dbReference type="HAMAP" id="MF_00386">
    <property type="entry name" value="UPF0161_YidD"/>
    <property type="match status" value="1"/>
</dbReference>
<reference evidence="2" key="1">
    <citation type="submission" date="2021-02" db="EMBL/GenBank/DDBJ databases">
        <title>First Annotated Genome of the Yellow-green Alga Tribonema minus.</title>
        <authorList>
            <person name="Mahan K.M."/>
        </authorList>
    </citation>
    <scope>NUCLEOTIDE SEQUENCE</scope>
    <source>
        <strain evidence="2">UTEX B ZZ1240</strain>
    </source>
</reference>
<sequence>MEPWEVSALLLAERAAAEEAELSQYDERGQEEAQSEQQQEQRQQQHQSAERSPSLAPDHDDDPIKAAMIGFIKAYKREISPLLPPACRFFPTCSVYAVESIEEFGAWRGFVLTAWRLLRCTPVGGYGYDPPQWPPPNWFAGIHKK</sequence>
<feature type="region of interest" description="Disordered" evidence="1">
    <location>
        <begin position="20"/>
        <end position="62"/>
    </location>
</feature>
<dbReference type="InterPro" id="IPR002696">
    <property type="entry name" value="Membr_insert_effic_factor_YidD"/>
</dbReference>
<dbReference type="Pfam" id="PF01809">
    <property type="entry name" value="YidD"/>
    <property type="match status" value="1"/>
</dbReference>
<evidence type="ECO:0000313" key="2">
    <source>
        <dbReference type="EMBL" id="KAG5191793.1"/>
    </source>
</evidence>
<proteinExistence type="inferred from homology"/>
<dbReference type="EMBL" id="JAFCMP010000014">
    <property type="protein sequence ID" value="KAG5191793.1"/>
    <property type="molecule type" value="Genomic_DNA"/>
</dbReference>
<dbReference type="AlphaFoldDB" id="A0A835ZNH9"/>
<feature type="compositionally biased region" description="Low complexity" evidence="1">
    <location>
        <begin position="35"/>
        <end position="52"/>
    </location>
</feature>
<dbReference type="PANTHER" id="PTHR33383:SF1">
    <property type="entry name" value="MEMBRANE PROTEIN INSERTION EFFICIENCY FACTOR-RELATED"/>
    <property type="match status" value="1"/>
</dbReference>
<dbReference type="OrthoDB" id="1798at2759"/>
<accession>A0A835ZNH9</accession>
<dbReference type="SMART" id="SM01234">
    <property type="entry name" value="Haemolytic"/>
    <property type="match status" value="1"/>
</dbReference>
<dbReference type="NCBIfam" id="TIGR00278">
    <property type="entry name" value="membrane protein insertion efficiency factor YidD"/>
    <property type="match status" value="1"/>
</dbReference>
<protein>
    <submittedName>
        <fullName evidence="2">Hemolytic domain-containing protein</fullName>
    </submittedName>
</protein>
<organism evidence="2 3">
    <name type="scientific">Tribonema minus</name>
    <dbReference type="NCBI Taxonomy" id="303371"/>
    <lineage>
        <taxon>Eukaryota</taxon>
        <taxon>Sar</taxon>
        <taxon>Stramenopiles</taxon>
        <taxon>Ochrophyta</taxon>
        <taxon>PX clade</taxon>
        <taxon>Xanthophyceae</taxon>
        <taxon>Tribonematales</taxon>
        <taxon>Tribonemataceae</taxon>
        <taxon>Tribonema</taxon>
    </lineage>
</organism>
<dbReference type="Proteomes" id="UP000664859">
    <property type="component" value="Unassembled WGS sequence"/>
</dbReference>
<evidence type="ECO:0000313" key="3">
    <source>
        <dbReference type="Proteomes" id="UP000664859"/>
    </source>
</evidence>
<dbReference type="PANTHER" id="PTHR33383">
    <property type="entry name" value="MEMBRANE PROTEIN INSERTION EFFICIENCY FACTOR-RELATED"/>
    <property type="match status" value="1"/>
</dbReference>
<name>A0A835ZNH9_9STRA</name>
<gene>
    <name evidence="2" type="ORF">JKP88DRAFT_174146</name>
</gene>
<keyword evidence="3" id="KW-1185">Reference proteome</keyword>